<dbReference type="SUPFAM" id="SSF53300">
    <property type="entry name" value="vWA-like"/>
    <property type="match status" value="1"/>
</dbReference>
<evidence type="ECO:0000256" key="8">
    <source>
        <dbReference type="ARBA" id="ARBA00023136"/>
    </source>
</evidence>
<dbReference type="InterPro" id="IPR015812">
    <property type="entry name" value="Integrin_bsu"/>
</dbReference>
<dbReference type="Pfam" id="PF00362">
    <property type="entry name" value="Integrin_beta"/>
    <property type="match status" value="1"/>
</dbReference>
<reference evidence="15" key="1">
    <citation type="submission" date="2018-06" db="EMBL/GenBank/DDBJ databases">
        <title>Genome assembly of Danube salmon.</title>
        <authorList>
            <person name="Macqueen D.J."/>
            <person name="Gundappa M.K."/>
        </authorList>
    </citation>
    <scope>NUCLEOTIDE SEQUENCE [LARGE SCALE GENOMIC DNA]</scope>
</reference>
<dbReference type="Gene3D" id="3.40.50.410">
    <property type="entry name" value="von Willebrand factor, type A domain"/>
    <property type="match status" value="1"/>
</dbReference>
<feature type="region of interest" description="Disordered" evidence="12">
    <location>
        <begin position="1"/>
        <end position="22"/>
    </location>
</feature>
<evidence type="ECO:0000256" key="4">
    <source>
        <dbReference type="ARBA" id="ARBA00022692"/>
    </source>
</evidence>
<keyword evidence="4 11" id="KW-0812">Transmembrane</keyword>
<dbReference type="STRING" id="62062.ENSHHUP00000003718"/>
<keyword evidence="8" id="KW-0472">Membrane</keyword>
<keyword evidence="15" id="KW-1185">Reference proteome</keyword>
<evidence type="ECO:0000256" key="6">
    <source>
        <dbReference type="ARBA" id="ARBA00022989"/>
    </source>
</evidence>
<name>A0A4W5JGI7_9TELE</name>
<dbReference type="GO" id="GO:0005925">
    <property type="term" value="C:focal adhesion"/>
    <property type="evidence" value="ECO:0007669"/>
    <property type="project" value="TreeGrafter"/>
</dbReference>
<evidence type="ECO:0000259" key="13">
    <source>
        <dbReference type="SMART" id="SM00187"/>
    </source>
</evidence>
<evidence type="ECO:0000256" key="10">
    <source>
        <dbReference type="ARBA" id="ARBA00023180"/>
    </source>
</evidence>
<dbReference type="InterPro" id="IPR002369">
    <property type="entry name" value="Integrin_bsu_VWA"/>
</dbReference>
<accession>A0A4W5JGI7</accession>
<dbReference type="GO" id="GO:0007160">
    <property type="term" value="P:cell-matrix adhesion"/>
    <property type="evidence" value="ECO:0007669"/>
    <property type="project" value="TreeGrafter"/>
</dbReference>
<keyword evidence="6" id="KW-1133">Transmembrane helix</keyword>
<evidence type="ECO:0000256" key="5">
    <source>
        <dbReference type="ARBA" id="ARBA00022737"/>
    </source>
</evidence>
<sequence length="207" mass="23163">MPRNDEQCHLDPEGKYTEDTRQDYPSVPTLVRLLGKHNIIPIFAVTNYSFTYYEKLNEYFPIAELGLLQEDSANILSILEKAFQNIRSKISIRAEDRPKAIEAQVLSYSGNVAQAGSFKVKPGQIGKFKVRVKANEMVGEEHVCSLEQGDKKGKMRVKPTTFSTALNINAEVLCKTCDCEKNPFPNAVRCTGHGNLVCGKCKCNDGW</sequence>
<dbReference type="Pfam" id="PF18372">
    <property type="entry name" value="I-EGF_1"/>
    <property type="match status" value="1"/>
</dbReference>
<dbReference type="PRINTS" id="PR01186">
    <property type="entry name" value="INTEGRINB"/>
</dbReference>
<keyword evidence="7 11" id="KW-0401">Integrin</keyword>
<dbReference type="FunFam" id="2.60.40.1510:FF:000006">
    <property type="entry name" value="Integrin beta"/>
    <property type="match status" value="1"/>
</dbReference>
<reference evidence="14" key="2">
    <citation type="submission" date="2025-08" db="UniProtKB">
        <authorList>
            <consortium name="Ensembl"/>
        </authorList>
    </citation>
    <scope>IDENTIFICATION</scope>
</reference>
<comment type="subcellular location">
    <subcellularLocation>
        <location evidence="11">Cell membrane</location>
        <topology evidence="11">Single-pass type I membrane protein</topology>
    </subcellularLocation>
    <subcellularLocation>
        <location evidence="1">Membrane</location>
        <topology evidence="1">Single-pass type I membrane protein</topology>
    </subcellularLocation>
</comment>
<evidence type="ECO:0000256" key="12">
    <source>
        <dbReference type="SAM" id="MobiDB-lite"/>
    </source>
</evidence>
<dbReference type="Proteomes" id="UP000314982">
    <property type="component" value="Unassembled WGS sequence"/>
</dbReference>
<dbReference type="PANTHER" id="PTHR10082:SF42">
    <property type="entry name" value="INTEGRIN BETA-4"/>
    <property type="match status" value="1"/>
</dbReference>
<dbReference type="GO" id="GO:0098609">
    <property type="term" value="P:cell-cell adhesion"/>
    <property type="evidence" value="ECO:0007669"/>
    <property type="project" value="TreeGrafter"/>
</dbReference>
<evidence type="ECO:0000256" key="1">
    <source>
        <dbReference type="ARBA" id="ARBA00004479"/>
    </source>
</evidence>
<dbReference type="PANTHER" id="PTHR10082">
    <property type="entry name" value="INTEGRIN BETA SUBUNIT"/>
    <property type="match status" value="1"/>
</dbReference>
<evidence type="ECO:0000256" key="3">
    <source>
        <dbReference type="ARBA" id="ARBA00022536"/>
    </source>
</evidence>
<keyword evidence="10" id="KW-0325">Glycoprotein</keyword>
<evidence type="ECO:0000313" key="14">
    <source>
        <dbReference type="Ensembl" id="ENSHHUP00000003718.1"/>
    </source>
</evidence>
<evidence type="ECO:0000256" key="11">
    <source>
        <dbReference type="RuleBase" id="RU000633"/>
    </source>
</evidence>
<keyword evidence="5" id="KW-0677">Repeat</keyword>
<keyword evidence="3" id="KW-0245">EGF-like domain</keyword>
<protein>
    <recommendedName>
        <fullName evidence="11">Integrin beta</fullName>
    </recommendedName>
</protein>
<dbReference type="SMART" id="SM00187">
    <property type="entry name" value="INB"/>
    <property type="match status" value="1"/>
</dbReference>
<keyword evidence="11" id="KW-0130">Cell adhesion</keyword>
<dbReference type="GeneTree" id="ENSGT01150000286919"/>
<dbReference type="InterPro" id="IPR036465">
    <property type="entry name" value="vWFA_dom_sf"/>
</dbReference>
<dbReference type="InterPro" id="IPR040622">
    <property type="entry name" value="EGF_integrin_1"/>
</dbReference>
<dbReference type="Ensembl" id="ENSHHUT00000003845.1">
    <property type="protein sequence ID" value="ENSHHUP00000003718.1"/>
    <property type="gene ID" value="ENSHHUG00000002346.1"/>
</dbReference>
<dbReference type="Gene3D" id="2.60.40.1510">
    <property type="entry name" value="ntegrin, alpha v. Chain A, domain 3"/>
    <property type="match status" value="1"/>
</dbReference>
<evidence type="ECO:0000313" key="15">
    <source>
        <dbReference type="Proteomes" id="UP000314982"/>
    </source>
</evidence>
<dbReference type="GO" id="GO:0005178">
    <property type="term" value="F:integrin binding"/>
    <property type="evidence" value="ECO:0007669"/>
    <property type="project" value="TreeGrafter"/>
</dbReference>
<dbReference type="GO" id="GO:0007229">
    <property type="term" value="P:integrin-mediated signaling pathway"/>
    <property type="evidence" value="ECO:0007669"/>
    <property type="project" value="UniProtKB-KW"/>
</dbReference>
<evidence type="ECO:0000256" key="7">
    <source>
        <dbReference type="ARBA" id="ARBA00023037"/>
    </source>
</evidence>
<organism evidence="14 15">
    <name type="scientific">Hucho hucho</name>
    <name type="common">huchen</name>
    <dbReference type="NCBI Taxonomy" id="62062"/>
    <lineage>
        <taxon>Eukaryota</taxon>
        <taxon>Metazoa</taxon>
        <taxon>Chordata</taxon>
        <taxon>Craniata</taxon>
        <taxon>Vertebrata</taxon>
        <taxon>Euteleostomi</taxon>
        <taxon>Actinopterygii</taxon>
        <taxon>Neopterygii</taxon>
        <taxon>Teleostei</taxon>
        <taxon>Protacanthopterygii</taxon>
        <taxon>Salmoniformes</taxon>
        <taxon>Salmonidae</taxon>
        <taxon>Salmoninae</taxon>
        <taxon>Hucho</taxon>
    </lineage>
</organism>
<reference evidence="14" key="3">
    <citation type="submission" date="2025-09" db="UniProtKB">
        <authorList>
            <consortium name="Ensembl"/>
        </authorList>
    </citation>
    <scope>IDENTIFICATION</scope>
</reference>
<evidence type="ECO:0000256" key="9">
    <source>
        <dbReference type="ARBA" id="ARBA00023157"/>
    </source>
</evidence>
<dbReference type="AlphaFoldDB" id="A0A4W5JGI7"/>
<keyword evidence="9" id="KW-1015">Disulfide bond</keyword>
<evidence type="ECO:0000256" key="2">
    <source>
        <dbReference type="ARBA" id="ARBA00007449"/>
    </source>
</evidence>
<proteinExistence type="inferred from homology"/>
<dbReference type="GO" id="GO:0008305">
    <property type="term" value="C:integrin complex"/>
    <property type="evidence" value="ECO:0007669"/>
    <property type="project" value="TreeGrafter"/>
</dbReference>
<dbReference type="GO" id="GO:0016477">
    <property type="term" value="P:cell migration"/>
    <property type="evidence" value="ECO:0007669"/>
    <property type="project" value="TreeGrafter"/>
</dbReference>
<dbReference type="GO" id="GO:0009986">
    <property type="term" value="C:cell surface"/>
    <property type="evidence" value="ECO:0007669"/>
    <property type="project" value="TreeGrafter"/>
</dbReference>
<comment type="similarity">
    <text evidence="2 11">Belongs to the integrin beta chain family.</text>
</comment>
<feature type="domain" description="Integrin beta subunit VWA" evidence="13">
    <location>
        <begin position="1"/>
        <end position="177"/>
    </location>
</feature>
<dbReference type="GO" id="GO:0033627">
    <property type="term" value="P:cell adhesion mediated by integrin"/>
    <property type="evidence" value="ECO:0007669"/>
    <property type="project" value="TreeGrafter"/>
</dbReference>